<dbReference type="GO" id="GO:0008137">
    <property type="term" value="F:NADH dehydrogenase (ubiquinone) activity"/>
    <property type="evidence" value="ECO:0007669"/>
    <property type="project" value="UniProtKB-UniRule"/>
</dbReference>
<comment type="subcellular location">
    <subcellularLocation>
        <location evidence="1">Cell membrane</location>
        <topology evidence="1">Multi-pass membrane protein</topology>
    </subcellularLocation>
</comment>
<keyword evidence="1" id="KW-0874">Quinone</keyword>
<feature type="transmembrane region" description="Helical" evidence="1">
    <location>
        <begin position="45"/>
        <end position="63"/>
    </location>
</feature>
<dbReference type="Pfam" id="PF00499">
    <property type="entry name" value="Oxidored_q3"/>
    <property type="match status" value="1"/>
</dbReference>
<dbReference type="InterPro" id="IPR042106">
    <property type="entry name" value="Nuo/plastoQ_OxRdtase_6_NuoJ"/>
</dbReference>
<evidence type="ECO:0000256" key="2">
    <source>
        <dbReference type="SAM" id="MobiDB-lite"/>
    </source>
</evidence>
<dbReference type="RefSeq" id="WP_075361769.1">
    <property type="nucleotide sequence ID" value="NZ_MPDM01000005.1"/>
</dbReference>
<dbReference type="EMBL" id="MPDM01000005">
    <property type="protein sequence ID" value="OKL48740.1"/>
    <property type="molecule type" value="Genomic_DNA"/>
</dbReference>
<dbReference type="Gene3D" id="1.20.120.1200">
    <property type="entry name" value="NADH-ubiquinone/plastoquinone oxidoreductase chain 6, subunit NuoJ"/>
    <property type="match status" value="1"/>
</dbReference>
<evidence type="ECO:0000256" key="1">
    <source>
        <dbReference type="RuleBase" id="RU004429"/>
    </source>
</evidence>
<evidence type="ECO:0000313" key="4">
    <source>
        <dbReference type="Proteomes" id="UP000186465"/>
    </source>
</evidence>
<dbReference type="PANTHER" id="PTHR33269">
    <property type="entry name" value="NADH-UBIQUINONE OXIDOREDUCTASE CHAIN 6"/>
    <property type="match status" value="1"/>
</dbReference>
<feature type="transmembrane region" description="Helical" evidence="1">
    <location>
        <begin position="109"/>
        <end position="132"/>
    </location>
</feature>
<sequence length="326" mass="34565">MQYLVTEPVLGVDWSAPGEFIKFSLVAVFMIACAIGVARFSRAAYAAICMIGVMVGFAMLYLLNGAEFMGVVQIVVYTGAIMMLFLFVLMLIGIGATDNYKNGSRGGRVSAYLLSALIVLGLGGAVYVNVSFTQFGPVDESYRSMENLGATLFNQHLFTIEISAILLITAALGAIVLTHPDKLLPSRTQRDVAEAKMAAYAASQRHPGQLPAPGVYAESNAFDVPALSGETHQPIPESVPRVLRVRGINRTVGEVSPVVAQRLLASRVGNPAEGLHGPEASRSVGRSGAWGMPGPQAPQGLKQMVDEPAPAIESADSDSSPKEENK</sequence>
<dbReference type="AlphaFoldDB" id="A0A1Q5PMS0"/>
<dbReference type="EC" id="7.1.1.-" evidence="1"/>
<reference evidence="4" key="1">
    <citation type="submission" date="2016-11" db="EMBL/GenBank/DDBJ databases">
        <title>Actinomyces gypaetusis sp. nov. isolated from Gypaetus barbatus in Qinghai Tibet Plateau China.</title>
        <authorList>
            <person name="Meng X."/>
        </authorList>
    </citation>
    <scope>NUCLEOTIDE SEQUENCE [LARGE SCALE GENOMIC DNA]</scope>
    <source>
        <strain evidence="4">DSM 15383</strain>
    </source>
</reference>
<dbReference type="STRING" id="156892.BM477_05975"/>
<name>A0A1Q5PMS0_9ACTO</name>
<dbReference type="GO" id="GO:0048038">
    <property type="term" value="F:quinone binding"/>
    <property type="evidence" value="ECO:0007669"/>
    <property type="project" value="UniProtKB-UniRule"/>
</dbReference>
<feature type="transmembrane region" description="Helical" evidence="1">
    <location>
        <begin position="75"/>
        <end position="97"/>
    </location>
</feature>
<comment type="function">
    <text evidence="1">NDH-1 shuttles electrons from NADH, via FMN and iron-sulfur (Fe-S) centers, to quinones in the respiratory chain. Couples the redox reaction to proton translocation (for every two electrons transferred, four hydrogen ions are translocated across the cytoplasmic membrane), and thus conserves the redox energy in a proton gradient.</text>
</comment>
<accession>A0A1Q5PMS0</accession>
<keyword evidence="1" id="KW-0520">NAD</keyword>
<feature type="transmembrane region" description="Helical" evidence="1">
    <location>
        <begin position="152"/>
        <end position="177"/>
    </location>
</feature>
<gene>
    <name evidence="3" type="ORF">BM477_05975</name>
</gene>
<keyword evidence="1" id="KW-1133">Transmembrane helix</keyword>
<keyword evidence="4" id="KW-1185">Reference proteome</keyword>
<comment type="caution">
    <text evidence="3">The sequence shown here is derived from an EMBL/GenBank/DDBJ whole genome shotgun (WGS) entry which is preliminary data.</text>
</comment>
<dbReference type="Proteomes" id="UP000186465">
    <property type="component" value="Unassembled WGS sequence"/>
</dbReference>
<dbReference type="GO" id="GO:0005886">
    <property type="term" value="C:plasma membrane"/>
    <property type="evidence" value="ECO:0007669"/>
    <property type="project" value="UniProtKB-SubCell"/>
</dbReference>
<comment type="similarity">
    <text evidence="1">Belongs to the complex I subunit 6 family.</text>
</comment>
<dbReference type="InterPro" id="IPR001457">
    <property type="entry name" value="NADH_UbQ/plastoQ_OxRdtase_su6"/>
</dbReference>
<feature type="transmembrane region" description="Helical" evidence="1">
    <location>
        <begin position="20"/>
        <end position="38"/>
    </location>
</feature>
<organism evidence="3 4">
    <name type="scientific">Boudabousia marimammalium</name>
    <dbReference type="NCBI Taxonomy" id="156892"/>
    <lineage>
        <taxon>Bacteria</taxon>
        <taxon>Bacillati</taxon>
        <taxon>Actinomycetota</taxon>
        <taxon>Actinomycetes</taxon>
        <taxon>Actinomycetales</taxon>
        <taxon>Actinomycetaceae</taxon>
        <taxon>Boudabousia</taxon>
    </lineage>
</organism>
<protein>
    <recommendedName>
        <fullName evidence="1">NADH-quinone oxidoreductase subunit J</fullName>
        <ecNumber evidence="1">7.1.1.-</ecNumber>
    </recommendedName>
</protein>
<proteinExistence type="inferred from homology"/>
<comment type="catalytic activity">
    <reaction evidence="1">
        <text>a quinone + NADH + 5 H(+)(in) = a quinol + NAD(+) + 4 H(+)(out)</text>
        <dbReference type="Rhea" id="RHEA:57888"/>
        <dbReference type="ChEBI" id="CHEBI:15378"/>
        <dbReference type="ChEBI" id="CHEBI:24646"/>
        <dbReference type="ChEBI" id="CHEBI:57540"/>
        <dbReference type="ChEBI" id="CHEBI:57945"/>
        <dbReference type="ChEBI" id="CHEBI:132124"/>
    </reaction>
</comment>
<evidence type="ECO:0000313" key="3">
    <source>
        <dbReference type="EMBL" id="OKL48740.1"/>
    </source>
</evidence>
<keyword evidence="1" id="KW-0812">Transmembrane</keyword>
<keyword evidence="1" id="KW-1003">Cell membrane</keyword>
<dbReference type="NCBIfam" id="NF005165">
    <property type="entry name" value="PRK06638.1-5"/>
    <property type="match status" value="1"/>
</dbReference>
<keyword evidence="1" id="KW-0472">Membrane</keyword>
<feature type="region of interest" description="Disordered" evidence="2">
    <location>
        <begin position="270"/>
        <end position="326"/>
    </location>
</feature>
<dbReference type="PANTHER" id="PTHR33269:SF19">
    <property type="entry name" value="NADH-QUINONE OXIDOREDUCTASE SUBUNIT J"/>
    <property type="match status" value="1"/>
</dbReference>